<feature type="compositionally biased region" description="Basic and acidic residues" evidence="9">
    <location>
        <begin position="123"/>
        <end position="140"/>
    </location>
</feature>
<dbReference type="Pfam" id="PF00400">
    <property type="entry name" value="WD40"/>
    <property type="match status" value="5"/>
</dbReference>
<feature type="compositionally biased region" description="Basic and acidic residues" evidence="9">
    <location>
        <begin position="36"/>
        <end position="47"/>
    </location>
</feature>
<keyword evidence="11" id="KW-1185">Reference proteome</keyword>
<evidence type="ECO:0000256" key="9">
    <source>
        <dbReference type="SAM" id="MobiDB-lite"/>
    </source>
</evidence>
<dbReference type="GeneID" id="108012256"/>
<dbReference type="PROSITE" id="PS50294">
    <property type="entry name" value="WD_REPEATS_REGION"/>
    <property type="match status" value="5"/>
</dbReference>
<proteinExistence type="inferred from homology"/>
<dbReference type="PROSITE" id="PS00678">
    <property type="entry name" value="WD_REPEATS_1"/>
    <property type="match status" value="1"/>
</dbReference>
<dbReference type="CDD" id="cd08044">
    <property type="entry name" value="TAF5_NTD2"/>
    <property type="match status" value="1"/>
</dbReference>
<dbReference type="InterPro" id="IPR015943">
    <property type="entry name" value="WD40/YVTN_repeat-like_dom_sf"/>
</dbReference>
<dbReference type="Pfam" id="PF04494">
    <property type="entry name" value="TFIID_NTD2"/>
    <property type="match status" value="1"/>
</dbReference>
<feature type="region of interest" description="Disordered" evidence="9">
    <location>
        <begin position="312"/>
        <end position="339"/>
    </location>
</feature>
<feature type="compositionally biased region" description="Polar residues" evidence="9">
    <location>
        <begin position="1"/>
        <end position="12"/>
    </location>
</feature>
<comment type="similarity">
    <text evidence="2">Belongs to the WD repeat TAF5 family.</text>
</comment>
<evidence type="ECO:0000256" key="7">
    <source>
        <dbReference type="ARBA" id="ARBA00023242"/>
    </source>
</evidence>
<evidence type="ECO:0000256" key="8">
    <source>
        <dbReference type="PROSITE-ProRule" id="PRU00221"/>
    </source>
</evidence>
<name>A0AB39ZCG5_DROSZ</name>
<keyword evidence="6" id="KW-0804">Transcription</keyword>
<keyword evidence="5" id="KW-0805">Transcription regulation</keyword>
<sequence length="999" mass="114785">MKRAKTTQCLSSKRNEFHDVEEDASSSCYSGSYQVQERHYLTIEETPKTPYENVDTTSDSDSNDSRDEIRKALMNLEDKQKEQKTKEPQGESHHTKMNKWYLKEFEDQMGLEIGGSDDSGDAYDSKSEKTISSDSERISDSDDSNSDDSGWLESIKNVSLCSLDKRTEDSEPKPEEQSFSMPVFRGPMPSMPIYDEVTKNFEIVQTPKQPEIIQEEIEMIKPNELDETPPNLDDINMSPIEEVENFFSDSDSSSEFGLSLSFLENDTEVEDILEQLDDPPQSKLSYWEEMSALPVDTGEISQEELIAILNEEEKEKNAERSQNSAEHRSDSELEEVTRNQSKLHDGLDFYEDSSQLPEGRENFSSVVIKEDSVFVDYQEAIKKLEILVQAAPSHLKYEINLLIYPLMVLTYLQMVVSDKVQKARAFILLYQDEFDDSFAPRLVKLRDISRPEEVPSKARKLLAGLQKIKMEMSESAYRKLIFATEEWPRGQQEKLLIHFHIQSYNDEEKPQQRFEIGKPLLEPIFYGAPEPMHKKDFTPRPFLQKRRRKKNEPQTHKNLHLPPGDKMHTPNIKRMDLLHRKNDEQNRVRLDRDNLPSAYLYTVPPCDEVVICAHFSDSISMMALGTVASAIHIFSLKPSKLVQLKPASWLKVLDTGMAGVDKAMLDPNSKCTKRTLYGHQGPVYGCSFNPEDRFLLSCSEDSTVRLWCLLSWSCVVIYPGHLAPVCHVVYAPMGFYFATASDDCTARIWVQDNRKPARILIGHLAELAVCIFHPNRHYLATGSADSTVRIWDVIKACQVRLFRGHRGRITALTYSICGRYLVSGGDDKLIMVWDTANETLIRYLEHHKSSINTMKIALDNNILVVGGQDCQMTYWDFERLVKEYLNGTRSSRKQNQAEKQDSNVEDLLLMSYPSQDAPFYKVHFSRRNLLLGFCATPKASKNNILDNDIKQQQKEKSVEFDNWLHFLDTVKLKACFDLKDKIHLSTEQVEKEMDSQKNN</sequence>
<dbReference type="Proteomes" id="UP001652628">
    <property type="component" value="Chromosome 3"/>
</dbReference>
<feature type="compositionally biased region" description="Polar residues" evidence="9">
    <location>
        <begin position="25"/>
        <end position="35"/>
    </location>
</feature>
<dbReference type="PANTHER" id="PTHR19879">
    <property type="entry name" value="TRANSCRIPTION INITIATION FACTOR TFIID"/>
    <property type="match status" value="1"/>
</dbReference>
<evidence type="ECO:0000259" key="10">
    <source>
        <dbReference type="Pfam" id="PF04494"/>
    </source>
</evidence>
<gene>
    <name evidence="12" type="primary">can</name>
</gene>
<keyword evidence="4" id="KW-0677">Repeat</keyword>
<evidence type="ECO:0000256" key="3">
    <source>
        <dbReference type="ARBA" id="ARBA00022574"/>
    </source>
</evidence>
<reference evidence="12" key="1">
    <citation type="submission" date="2025-08" db="UniProtKB">
        <authorList>
            <consortium name="RefSeq"/>
        </authorList>
    </citation>
    <scope>IDENTIFICATION</scope>
</reference>
<feature type="region of interest" description="Disordered" evidence="9">
    <location>
        <begin position="111"/>
        <end position="187"/>
    </location>
</feature>
<dbReference type="InterPro" id="IPR036322">
    <property type="entry name" value="WD40_repeat_dom_sf"/>
</dbReference>
<dbReference type="PRINTS" id="PR00320">
    <property type="entry name" value="GPROTEINBRPT"/>
</dbReference>
<feature type="compositionally biased region" description="Basic and acidic residues" evidence="9">
    <location>
        <begin position="63"/>
        <end position="94"/>
    </location>
</feature>
<dbReference type="InterPro" id="IPR020472">
    <property type="entry name" value="WD40_PAC1"/>
</dbReference>
<dbReference type="InterPro" id="IPR037264">
    <property type="entry name" value="TFIID_NTD2_sf"/>
</dbReference>
<evidence type="ECO:0000256" key="2">
    <source>
        <dbReference type="ARBA" id="ARBA00009435"/>
    </source>
</evidence>
<dbReference type="Gene3D" id="1.25.40.500">
    <property type="entry name" value="TFIID subunit TAF5, NTD2 domain"/>
    <property type="match status" value="1"/>
</dbReference>
<accession>A0AB39ZCG5</accession>
<dbReference type="GO" id="GO:0005634">
    <property type="term" value="C:nucleus"/>
    <property type="evidence" value="ECO:0007669"/>
    <property type="project" value="UniProtKB-SubCell"/>
</dbReference>
<dbReference type="PROSITE" id="PS50082">
    <property type="entry name" value="WD_REPEATS_2"/>
    <property type="match status" value="5"/>
</dbReference>
<evidence type="ECO:0000313" key="11">
    <source>
        <dbReference type="Proteomes" id="UP001652628"/>
    </source>
</evidence>
<feature type="repeat" description="WD" evidence="8">
    <location>
        <begin position="844"/>
        <end position="878"/>
    </location>
</feature>
<evidence type="ECO:0000256" key="1">
    <source>
        <dbReference type="ARBA" id="ARBA00004123"/>
    </source>
</evidence>
<evidence type="ECO:0000256" key="6">
    <source>
        <dbReference type="ARBA" id="ARBA00023163"/>
    </source>
</evidence>
<dbReference type="PANTHER" id="PTHR19879:SF1">
    <property type="entry name" value="CANNONBALL-RELATED"/>
    <property type="match status" value="1"/>
</dbReference>
<keyword evidence="3 8" id="KW-0853">WD repeat</keyword>
<dbReference type="Gene3D" id="2.130.10.10">
    <property type="entry name" value="YVTN repeat-like/Quinoprotein amine dehydrogenase"/>
    <property type="match status" value="2"/>
</dbReference>
<evidence type="ECO:0000313" key="12">
    <source>
        <dbReference type="RefSeq" id="XP_016933044.3"/>
    </source>
</evidence>
<comment type="subcellular location">
    <subcellularLocation>
        <location evidence="1">Nucleus</location>
    </subcellularLocation>
</comment>
<organism evidence="11 12">
    <name type="scientific">Drosophila suzukii</name>
    <name type="common">Spotted-wing drosophila fruit fly</name>
    <dbReference type="NCBI Taxonomy" id="28584"/>
    <lineage>
        <taxon>Eukaryota</taxon>
        <taxon>Metazoa</taxon>
        <taxon>Ecdysozoa</taxon>
        <taxon>Arthropoda</taxon>
        <taxon>Hexapoda</taxon>
        <taxon>Insecta</taxon>
        <taxon>Pterygota</taxon>
        <taxon>Neoptera</taxon>
        <taxon>Endopterygota</taxon>
        <taxon>Diptera</taxon>
        <taxon>Brachycera</taxon>
        <taxon>Muscomorpha</taxon>
        <taxon>Ephydroidea</taxon>
        <taxon>Drosophilidae</taxon>
        <taxon>Drosophila</taxon>
        <taxon>Sophophora</taxon>
    </lineage>
</organism>
<dbReference type="CDD" id="cd00200">
    <property type="entry name" value="WD40"/>
    <property type="match status" value="1"/>
</dbReference>
<dbReference type="GO" id="GO:0016251">
    <property type="term" value="F:RNA polymerase II general transcription initiation factor activity"/>
    <property type="evidence" value="ECO:0007669"/>
    <property type="project" value="TreeGrafter"/>
</dbReference>
<dbReference type="InterPro" id="IPR019775">
    <property type="entry name" value="WD40_repeat_CS"/>
</dbReference>
<dbReference type="SMART" id="SM00320">
    <property type="entry name" value="WD40"/>
    <property type="match status" value="5"/>
</dbReference>
<keyword evidence="7" id="KW-0539">Nucleus</keyword>
<feature type="domain" description="TFIID subunit TAF5 NTD2" evidence="10">
    <location>
        <begin position="376"/>
        <end position="481"/>
    </location>
</feature>
<feature type="compositionally biased region" description="Basic and acidic residues" evidence="9">
    <location>
        <begin position="163"/>
        <end position="176"/>
    </location>
</feature>
<dbReference type="AlphaFoldDB" id="A0AB39ZCG5"/>
<evidence type="ECO:0000256" key="5">
    <source>
        <dbReference type="ARBA" id="ARBA00023015"/>
    </source>
</evidence>
<dbReference type="SUPFAM" id="SSF160897">
    <property type="entry name" value="Taf5 N-terminal domain-like"/>
    <property type="match status" value="1"/>
</dbReference>
<feature type="region of interest" description="Disordered" evidence="9">
    <location>
        <begin position="536"/>
        <end position="570"/>
    </location>
</feature>
<feature type="repeat" description="WD" evidence="8">
    <location>
        <begin position="760"/>
        <end position="793"/>
    </location>
</feature>
<dbReference type="InterPro" id="IPR001680">
    <property type="entry name" value="WD40_rpt"/>
</dbReference>
<dbReference type="InterPro" id="IPR007582">
    <property type="entry name" value="TFIID_NTD2"/>
</dbReference>
<protein>
    <submittedName>
        <fullName evidence="12">Transcription initiation factor TFIID subunit 5</fullName>
    </submittedName>
</protein>
<dbReference type="RefSeq" id="XP_016933044.3">
    <property type="nucleotide sequence ID" value="XM_017077555.3"/>
</dbReference>
<feature type="repeat" description="WD" evidence="8">
    <location>
        <begin position="718"/>
        <end position="749"/>
    </location>
</feature>
<feature type="region of interest" description="Disordered" evidence="9">
    <location>
        <begin position="1"/>
        <end position="99"/>
    </location>
</feature>
<feature type="repeat" description="WD" evidence="8">
    <location>
        <begin position="676"/>
        <end position="707"/>
    </location>
</feature>
<dbReference type="SUPFAM" id="SSF50978">
    <property type="entry name" value="WD40 repeat-like"/>
    <property type="match status" value="1"/>
</dbReference>
<feature type="repeat" description="WD" evidence="8">
    <location>
        <begin position="802"/>
        <end position="843"/>
    </location>
</feature>
<evidence type="ECO:0000256" key="4">
    <source>
        <dbReference type="ARBA" id="ARBA00022737"/>
    </source>
</evidence>